<name>K9VWX7_9CYAN</name>
<protein>
    <recommendedName>
        <fullName evidence="6">Exodeoxyribonuclease 7 small subunit</fullName>
        <ecNumber evidence="6">3.1.11.6</ecNumber>
    </recommendedName>
    <alternativeName>
        <fullName evidence="6">Exodeoxyribonuclease VII small subunit</fullName>
        <shortName evidence="6">Exonuclease VII small subunit</shortName>
    </alternativeName>
</protein>
<dbReference type="KEGG" id="cep:Cri9333_1711"/>
<evidence type="ECO:0000313" key="8">
    <source>
        <dbReference type="Proteomes" id="UP000010472"/>
    </source>
</evidence>
<comment type="similarity">
    <text evidence="1 6">Belongs to the XseB family.</text>
</comment>
<comment type="subunit">
    <text evidence="6">Heterooligomer composed of large and small subunits.</text>
</comment>
<dbReference type="InterPro" id="IPR037004">
    <property type="entry name" value="Exonuc_VII_ssu_sf"/>
</dbReference>
<proteinExistence type="inferred from homology"/>
<dbReference type="eggNOG" id="COG1722">
    <property type="taxonomic scope" value="Bacteria"/>
</dbReference>
<sequence length="88" mass="10274">MNKQNNSKNTQINNIPNQANWNYETTVAKVEEIINKIESGKMELADVFDEFAAATEYLRHCEKFLAERQQQMDVFIETLEKDAENLSF</sequence>
<evidence type="ECO:0000313" key="7">
    <source>
        <dbReference type="EMBL" id="AFZ12598.1"/>
    </source>
</evidence>
<dbReference type="EC" id="3.1.11.6" evidence="6"/>
<dbReference type="InterPro" id="IPR003761">
    <property type="entry name" value="Exonuc_VII_S"/>
</dbReference>
<comment type="catalytic activity">
    <reaction evidence="6">
        <text>Exonucleolytic cleavage in either 5'- to 3'- or 3'- to 5'-direction to yield nucleoside 5'-phosphates.</text>
        <dbReference type="EC" id="3.1.11.6"/>
    </reaction>
</comment>
<dbReference type="Gene3D" id="1.10.287.1040">
    <property type="entry name" value="Exonuclease VII, small subunit"/>
    <property type="match status" value="1"/>
</dbReference>
<dbReference type="GO" id="GO:0006308">
    <property type="term" value="P:DNA catabolic process"/>
    <property type="evidence" value="ECO:0007669"/>
    <property type="project" value="UniProtKB-UniRule"/>
</dbReference>
<keyword evidence="5 6" id="KW-0269">Exonuclease</keyword>
<dbReference type="RefSeq" id="WP_015202718.1">
    <property type="nucleotide sequence ID" value="NC_019753.1"/>
</dbReference>
<dbReference type="GO" id="GO:0005737">
    <property type="term" value="C:cytoplasm"/>
    <property type="evidence" value="ECO:0007669"/>
    <property type="project" value="UniProtKB-SubCell"/>
</dbReference>
<keyword evidence="8" id="KW-1185">Reference proteome</keyword>
<keyword evidence="2 6" id="KW-0963">Cytoplasm</keyword>
<reference evidence="7 8" key="1">
    <citation type="submission" date="2012-06" db="EMBL/GenBank/DDBJ databases">
        <title>Finished chromosome of genome of Crinalium epipsammum PCC 9333.</title>
        <authorList>
            <consortium name="US DOE Joint Genome Institute"/>
            <person name="Gugger M."/>
            <person name="Coursin T."/>
            <person name="Rippka R."/>
            <person name="Tandeau De Marsac N."/>
            <person name="Huntemann M."/>
            <person name="Wei C.-L."/>
            <person name="Han J."/>
            <person name="Detter J.C."/>
            <person name="Han C."/>
            <person name="Tapia R."/>
            <person name="Davenport K."/>
            <person name="Daligault H."/>
            <person name="Erkkila T."/>
            <person name="Gu W."/>
            <person name="Munk A.C.C."/>
            <person name="Teshima H."/>
            <person name="Xu Y."/>
            <person name="Chain P."/>
            <person name="Chen A."/>
            <person name="Krypides N."/>
            <person name="Mavromatis K."/>
            <person name="Markowitz V."/>
            <person name="Szeto E."/>
            <person name="Ivanova N."/>
            <person name="Mikhailova N."/>
            <person name="Ovchinnikova G."/>
            <person name="Pagani I."/>
            <person name="Pati A."/>
            <person name="Goodwin L."/>
            <person name="Peters L."/>
            <person name="Pitluck S."/>
            <person name="Woyke T."/>
            <person name="Kerfeld C."/>
        </authorList>
    </citation>
    <scope>NUCLEOTIDE SEQUENCE [LARGE SCALE GENOMIC DNA]</scope>
    <source>
        <strain evidence="7 8">PCC 9333</strain>
    </source>
</reference>
<evidence type="ECO:0000256" key="1">
    <source>
        <dbReference type="ARBA" id="ARBA00009998"/>
    </source>
</evidence>
<comment type="function">
    <text evidence="6">Bidirectionally degrades single-stranded DNA into large acid-insoluble oligonucleotides, which are then degraded further into small acid-soluble oligonucleotides.</text>
</comment>
<dbReference type="SUPFAM" id="SSF116842">
    <property type="entry name" value="XseB-like"/>
    <property type="match status" value="1"/>
</dbReference>
<dbReference type="EMBL" id="CP003620">
    <property type="protein sequence ID" value="AFZ12598.1"/>
    <property type="molecule type" value="Genomic_DNA"/>
</dbReference>
<dbReference type="STRING" id="1173022.Cri9333_1711"/>
<dbReference type="OrthoDB" id="427334at2"/>
<evidence type="ECO:0000256" key="4">
    <source>
        <dbReference type="ARBA" id="ARBA00022801"/>
    </source>
</evidence>
<comment type="subcellular location">
    <subcellularLocation>
        <location evidence="6">Cytoplasm</location>
    </subcellularLocation>
</comment>
<dbReference type="HOGENOM" id="CLU_145918_1_0_3"/>
<evidence type="ECO:0000256" key="3">
    <source>
        <dbReference type="ARBA" id="ARBA00022722"/>
    </source>
</evidence>
<dbReference type="HAMAP" id="MF_00337">
    <property type="entry name" value="Exonuc_7_S"/>
    <property type="match status" value="1"/>
</dbReference>
<dbReference type="NCBIfam" id="TIGR01280">
    <property type="entry name" value="xseB"/>
    <property type="match status" value="1"/>
</dbReference>
<dbReference type="GO" id="GO:0009318">
    <property type="term" value="C:exodeoxyribonuclease VII complex"/>
    <property type="evidence" value="ECO:0007669"/>
    <property type="project" value="UniProtKB-UniRule"/>
</dbReference>
<dbReference type="Pfam" id="PF02609">
    <property type="entry name" value="Exonuc_VII_S"/>
    <property type="match status" value="1"/>
</dbReference>
<evidence type="ECO:0000256" key="2">
    <source>
        <dbReference type="ARBA" id="ARBA00022490"/>
    </source>
</evidence>
<organism evidence="7 8">
    <name type="scientific">Crinalium epipsammum PCC 9333</name>
    <dbReference type="NCBI Taxonomy" id="1173022"/>
    <lineage>
        <taxon>Bacteria</taxon>
        <taxon>Bacillati</taxon>
        <taxon>Cyanobacteriota</taxon>
        <taxon>Cyanophyceae</taxon>
        <taxon>Gomontiellales</taxon>
        <taxon>Gomontiellaceae</taxon>
        <taxon>Crinalium</taxon>
    </lineage>
</organism>
<gene>
    <name evidence="6" type="primary">xseB</name>
    <name evidence="7" type="ORF">Cri9333_1711</name>
</gene>
<evidence type="ECO:0000256" key="5">
    <source>
        <dbReference type="ARBA" id="ARBA00022839"/>
    </source>
</evidence>
<dbReference type="Proteomes" id="UP000010472">
    <property type="component" value="Chromosome"/>
</dbReference>
<evidence type="ECO:0000256" key="6">
    <source>
        <dbReference type="HAMAP-Rule" id="MF_00337"/>
    </source>
</evidence>
<keyword evidence="4 6" id="KW-0378">Hydrolase</keyword>
<accession>K9VWX7</accession>
<dbReference type="GO" id="GO:0008855">
    <property type="term" value="F:exodeoxyribonuclease VII activity"/>
    <property type="evidence" value="ECO:0007669"/>
    <property type="project" value="UniProtKB-UniRule"/>
</dbReference>
<keyword evidence="3 6" id="KW-0540">Nuclease</keyword>
<dbReference type="AlphaFoldDB" id="K9VWX7"/>